<evidence type="ECO:0000313" key="1">
    <source>
        <dbReference type="EMBL" id="PDX62288.1"/>
    </source>
</evidence>
<gene>
    <name evidence="1" type="ORF">CGS49_02535</name>
</gene>
<organism evidence="1 2">
    <name type="scientific">Faecalibacterium langellae</name>
    <dbReference type="NCBI Taxonomy" id="3435293"/>
    <lineage>
        <taxon>Bacteria</taxon>
        <taxon>Bacillati</taxon>
        <taxon>Bacillota</taxon>
        <taxon>Clostridia</taxon>
        <taxon>Eubacteriales</taxon>
        <taxon>Oscillospiraceae</taxon>
        <taxon>Faecalibacterium</taxon>
    </lineage>
</organism>
<evidence type="ECO:0000313" key="2">
    <source>
        <dbReference type="Proteomes" id="UP000220959"/>
    </source>
</evidence>
<reference evidence="1 2" key="1">
    <citation type="journal article" date="2017" name="Front. Microbiol.">
        <title>New Insights into the Diversity of the Genus Faecalibacterium.</title>
        <authorList>
            <person name="Benevides L."/>
            <person name="Burman S."/>
            <person name="Martin R."/>
            <person name="Robert V."/>
            <person name="Thomas M."/>
            <person name="Miquel S."/>
            <person name="Chain F."/>
            <person name="Sokol H."/>
            <person name="Bermudez-Humaran L.G."/>
            <person name="Morrison M."/>
            <person name="Langella P."/>
            <person name="Azevedo V.A."/>
            <person name="Chatel J.M."/>
            <person name="Soares S."/>
        </authorList>
    </citation>
    <scope>NUCLEOTIDE SEQUENCE [LARGE SCALE GENOMIC DNA]</scope>
    <source>
        <strain evidence="2">CNCM I-4541</strain>
    </source>
</reference>
<sequence>MADENGLWQVVVGDDGKEIIRVGTPEFPMEIWGPWDGQPYERCGSVPWHWHDEVEINYVTEGSLLGMADGKSFRLQAGQALFVGSGVLHGNRAVEENGLIHQISIVFDPSVVGGASGSVFWQKYLGPVLCAPECRCIPILGGAVWEQQALAELQHIAELWPRKAPGYEFEVRAALSRVIFLLAENCLQHAQAPSERDLRDAERIKQMIDFVRAHRAEAITTEQIAASAAISVSECLRCFRRMMDLTPKEYLRQHRIRHAVQLLENTDKSITRIGEECGFEDMSYFARVFRAEKGCTPSEYREKEKGGG</sequence>
<comment type="caution">
    <text evidence="1">The sequence shown here is derived from an EMBL/GenBank/DDBJ whole genome shotgun (WGS) entry which is preliminary data.</text>
</comment>
<dbReference type="EMBL" id="NMTR01000004">
    <property type="protein sequence ID" value="PDX62288.1"/>
    <property type="molecule type" value="Genomic_DNA"/>
</dbReference>
<keyword evidence="2" id="KW-1185">Reference proteome</keyword>
<dbReference type="Proteomes" id="UP000220959">
    <property type="component" value="Unassembled WGS sequence"/>
</dbReference>
<accession>A0ACC9D3M5</accession>
<protein>
    <submittedName>
        <fullName evidence="1">AraC family transcriptional regulator</fullName>
    </submittedName>
</protein>
<name>A0ACC9D3M5_9FIRM</name>
<proteinExistence type="predicted"/>